<dbReference type="Proteomes" id="UP001183824">
    <property type="component" value="Unassembled WGS sequence"/>
</dbReference>
<organism evidence="1 2">
    <name type="scientific">Streptomyces doebereineriae</name>
    <dbReference type="NCBI Taxonomy" id="3075528"/>
    <lineage>
        <taxon>Bacteria</taxon>
        <taxon>Bacillati</taxon>
        <taxon>Actinomycetota</taxon>
        <taxon>Actinomycetes</taxon>
        <taxon>Kitasatosporales</taxon>
        <taxon>Streptomycetaceae</taxon>
        <taxon>Streptomyces</taxon>
    </lineage>
</organism>
<evidence type="ECO:0000313" key="1">
    <source>
        <dbReference type="EMBL" id="MDT0481953.1"/>
    </source>
</evidence>
<protein>
    <submittedName>
        <fullName evidence="1">Uncharacterized protein</fullName>
    </submittedName>
</protein>
<dbReference type="EMBL" id="JAVREZ010000005">
    <property type="protein sequence ID" value="MDT0481953.1"/>
    <property type="molecule type" value="Genomic_DNA"/>
</dbReference>
<dbReference type="RefSeq" id="WP_311714990.1">
    <property type="nucleotide sequence ID" value="NZ_JAVREZ010000005.1"/>
</dbReference>
<proteinExistence type="predicted"/>
<keyword evidence="2" id="KW-1185">Reference proteome</keyword>
<comment type="caution">
    <text evidence="1">The sequence shown here is derived from an EMBL/GenBank/DDBJ whole genome shotgun (WGS) entry which is preliminary data.</text>
</comment>
<gene>
    <name evidence="1" type="ORF">RNB18_17445</name>
</gene>
<reference evidence="2" key="1">
    <citation type="submission" date="2023-07" db="EMBL/GenBank/DDBJ databases">
        <title>30 novel species of actinomycetes from the DSMZ collection.</title>
        <authorList>
            <person name="Nouioui I."/>
        </authorList>
    </citation>
    <scope>NUCLEOTIDE SEQUENCE [LARGE SCALE GENOMIC DNA]</scope>
    <source>
        <strain evidence="2">DSM 41640</strain>
    </source>
</reference>
<sequence>MQIAAGSAQADAVLEPGVRSPVAAFGLDARRTGAAEAGVHEVDGATVRRR</sequence>
<accession>A0ABU2V8Q7</accession>
<evidence type="ECO:0000313" key="2">
    <source>
        <dbReference type="Proteomes" id="UP001183824"/>
    </source>
</evidence>
<name>A0ABU2V8Q7_9ACTN</name>